<dbReference type="AlphaFoldDB" id="A0A8H3HN90"/>
<sequence length="804" mass="92161">MSYSTDYLTLLLAMTGIGRSFSHPTRKVATRLLDTNFGTHYIKLAVSALERSERSQTKLSTHLAKTVRDMARVAGLADAFPHTENSPQRTHGNEHPSQLDKIPLGSTFEALLAFQNQSDPSYLELLFGSETGASSLFVTVVQPPPTQPSTIYQRIHSTGEPIKDIIMIIYRATMMEDVTIRDCKLSETRPRSRNIQLTNFPHELLSEITKQLDPLDLIHLVRVNKFFRRLFLDRSTVGIWRTTLANVGLPPCPDDSCSEPSYAALMFLKQCTECGEPADRHVDPIFLVRLCLKCREYMAMEAITDDMTLKLIVPRSQFLVPSKGSRKPYWFMRDQYEEIKEEVYELRRVRASDLVVFLGKRRRAVQDWEDTTRPLVKWVENREKEYKMELSRLQSARRAEIEARLRQLGWEQADVQLCFYHSPEAKPLLYKAKLLDDKDWSIMLPYLLVGLETARKSRLMMEANCRRSDQEGLIIDWLGSLPDHFGGMKLTFCQEESTESMNSGPIDILCARRRQQGAEKMTTALAFSLPTNQYVLKWPPVQELLKQDKPTEEFQPYFMSKQGDLKGQLCGWRVNLEAALVKTLPEGFKPVATQNGRYNLEVYTHPKHPARDDISTDLRTLLRADTIFKHDHKPIYYPNRTAFTSWAIDTQTPVFDPISSAVAKAILNALRHPDASYLEMRALGPSFVCGRCTNDPSYLIWEEIVAHFVYEYERWKSASRWNEQYREQGGGITLVNTHDLNDSSKPLVQLVAEEDRTIISDAPKTKCKVCESIGQYYWTGPQHIAKHVQATHLINGPVQGTHYT</sequence>
<evidence type="ECO:0000313" key="4">
    <source>
        <dbReference type="Proteomes" id="UP000663843"/>
    </source>
</evidence>
<feature type="domain" description="F-box" evidence="2">
    <location>
        <begin position="194"/>
        <end position="243"/>
    </location>
</feature>
<dbReference type="CDD" id="cd09917">
    <property type="entry name" value="F-box_SF"/>
    <property type="match status" value="1"/>
</dbReference>
<organism evidence="3 4">
    <name type="scientific">Rhizoctonia solani</name>
    <dbReference type="NCBI Taxonomy" id="456999"/>
    <lineage>
        <taxon>Eukaryota</taxon>
        <taxon>Fungi</taxon>
        <taxon>Dikarya</taxon>
        <taxon>Basidiomycota</taxon>
        <taxon>Agaricomycotina</taxon>
        <taxon>Agaricomycetes</taxon>
        <taxon>Cantharellales</taxon>
        <taxon>Ceratobasidiaceae</taxon>
        <taxon>Rhizoctonia</taxon>
    </lineage>
</organism>
<dbReference type="Proteomes" id="UP000663843">
    <property type="component" value="Unassembled WGS sequence"/>
</dbReference>
<name>A0A8H3HN90_9AGAM</name>
<dbReference type="SUPFAM" id="SSF81383">
    <property type="entry name" value="F-box domain"/>
    <property type="match status" value="1"/>
</dbReference>
<evidence type="ECO:0000313" key="3">
    <source>
        <dbReference type="EMBL" id="CAE6522294.1"/>
    </source>
</evidence>
<reference evidence="3" key="1">
    <citation type="submission" date="2021-01" db="EMBL/GenBank/DDBJ databases">
        <authorList>
            <person name="Kaushik A."/>
        </authorList>
    </citation>
    <scope>NUCLEOTIDE SEQUENCE</scope>
    <source>
        <strain evidence="3">AG2-2IIIB</strain>
    </source>
</reference>
<evidence type="ECO:0000259" key="2">
    <source>
        <dbReference type="PROSITE" id="PS50181"/>
    </source>
</evidence>
<dbReference type="Pfam" id="PF00646">
    <property type="entry name" value="F-box"/>
    <property type="match status" value="1"/>
</dbReference>
<dbReference type="InterPro" id="IPR036047">
    <property type="entry name" value="F-box-like_dom_sf"/>
</dbReference>
<dbReference type="PROSITE" id="PS50181">
    <property type="entry name" value="FBOX"/>
    <property type="match status" value="1"/>
</dbReference>
<feature type="region of interest" description="Disordered" evidence="1">
    <location>
        <begin position="81"/>
        <end position="100"/>
    </location>
</feature>
<dbReference type="EMBL" id="CAJMWT010007062">
    <property type="protein sequence ID" value="CAE6522294.1"/>
    <property type="molecule type" value="Genomic_DNA"/>
</dbReference>
<dbReference type="SMART" id="SM00256">
    <property type="entry name" value="FBOX"/>
    <property type="match status" value="1"/>
</dbReference>
<proteinExistence type="predicted"/>
<protein>
    <recommendedName>
        <fullName evidence="2">F-box domain-containing protein</fullName>
    </recommendedName>
</protein>
<comment type="caution">
    <text evidence="3">The sequence shown here is derived from an EMBL/GenBank/DDBJ whole genome shotgun (WGS) entry which is preliminary data.</text>
</comment>
<gene>
    <name evidence="3" type="ORF">RDB_LOCUS167184</name>
</gene>
<dbReference type="InterPro" id="IPR001810">
    <property type="entry name" value="F-box_dom"/>
</dbReference>
<accession>A0A8H3HN90</accession>
<evidence type="ECO:0000256" key="1">
    <source>
        <dbReference type="SAM" id="MobiDB-lite"/>
    </source>
</evidence>